<keyword evidence="1" id="KW-0812">Transmembrane</keyword>
<evidence type="ECO:0000313" key="2">
    <source>
        <dbReference type="EMBL" id="EMO54697.1"/>
    </source>
</evidence>
<proteinExistence type="predicted"/>
<name>M6VB85_9LEPT</name>
<feature type="transmembrane region" description="Helical" evidence="1">
    <location>
        <begin position="14"/>
        <end position="32"/>
    </location>
</feature>
<dbReference type="EMBL" id="AKWD02000023">
    <property type="protein sequence ID" value="EMO54697.1"/>
    <property type="molecule type" value="Genomic_DNA"/>
</dbReference>
<evidence type="ECO:0000313" key="3">
    <source>
        <dbReference type="Proteomes" id="UP000012112"/>
    </source>
</evidence>
<reference evidence="2 3" key="1">
    <citation type="submission" date="2013-01" db="EMBL/GenBank/DDBJ databases">
        <authorList>
            <person name="Harkins D.M."/>
            <person name="Durkin A.S."/>
            <person name="Brinkac L.M."/>
            <person name="Haft D.H."/>
            <person name="Selengut J.D."/>
            <person name="Sanka R."/>
            <person name="DePew J."/>
            <person name="Purushe J."/>
            <person name="Matthias M.A."/>
            <person name="Vinetz J.M."/>
            <person name="Sutton G.G."/>
            <person name="Nierman W.C."/>
            <person name="Fouts D.E."/>
        </authorList>
    </citation>
    <scope>NUCLEOTIDE SEQUENCE [LARGE SCALE GENOMIC DNA]</scope>
    <source>
        <strain evidence="2 3">HAI1536</strain>
    </source>
</reference>
<accession>M6VB85</accession>
<dbReference type="Proteomes" id="UP000012112">
    <property type="component" value="Unassembled WGS sequence"/>
</dbReference>
<keyword evidence="1" id="KW-0472">Membrane</keyword>
<sequence>MIHVNSSNVGKIDFVWILGLMTVSGKTALASIRKAVVDLSKRDVFAVVTTFY</sequence>
<comment type="caution">
    <text evidence="2">The sequence shown here is derived from an EMBL/GenBank/DDBJ whole genome shotgun (WGS) entry which is preliminary data.</text>
</comment>
<gene>
    <name evidence="2" type="ORF">LEP1GSC172_2607</name>
</gene>
<organism evidence="2 3">
    <name type="scientific">Leptospira noguchii</name>
    <dbReference type="NCBI Taxonomy" id="28182"/>
    <lineage>
        <taxon>Bacteria</taxon>
        <taxon>Pseudomonadati</taxon>
        <taxon>Spirochaetota</taxon>
        <taxon>Spirochaetia</taxon>
        <taxon>Leptospirales</taxon>
        <taxon>Leptospiraceae</taxon>
        <taxon>Leptospira</taxon>
    </lineage>
</organism>
<evidence type="ECO:0000256" key="1">
    <source>
        <dbReference type="SAM" id="Phobius"/>
    </source>
</evidence>
<dbReference type="STRING" id="28182.GCA_001568325_02095"/>
<dbReference type="AlphaFoldDB" id="M6VB85"/>
<protein>
    <submittedName>
        <fullName evidence="2">Uncharacterized protein</fullName>
    </submittedName>
</protein>
<dbReference type="RefSeq" id="WP_002177404.1">
    <property type="nucleotide sequence ID" value="NZ_AKWD02000023.1"/>
</dbReference>
<keyword evidence="1" id="KW-1133">Transmembrane helix</keyword>